<proteinExistence type="predicted"/>
<keyword evidence="3" id="KW-1185">Reference proteome</keyword>
<reference evidence="2" key="1">
    <citation type="submission" date="2020-06" db="EMBL/GenBank/DDBJ databases">
        <authorList>
            <person name="Onetto C."/>
        </authorList>
    </citation>
    <scope>NUCLEOTIDE SEQUENCE</scope>
</reference>
<comment type="caution">
    <text evidence="2">The sequence shown here is derived from an EMBL/GenBank/DDBJ whole genome shotgun (WGS) entry which is preliminary data.</text>
</comment>
<evidence type="ECO:0000313" key="3">
    <source>
        <dbReference type="Proteomes" id="UP000716446"/>
    </source>
</evidence>
<evidence type="ECO:0000313" key="2">
    <source>
        <dbReference type="EMBL" id="CAD0086543.1"/>
    </source>
</evidence>
<name>A0A9N8JK69_9PEZI</name>
<dbReference type="Proteomes" id="UP000716446">
    <property type="component" value="Unassembled WGS sequence"/>
</dbReference>
<feature type="region of interest" description="Disordered" evidence="1">
    <location>
        <begin position="1"/>
        <end position="50"/>
    </location>
</feature>
<organism evidence="2 3">
    <name type="scientific">Aureobasidium vineae</name>
    <dbReference type="NCBI Taxonomy" id="2773715"/>
    <lineage>
        <taxon>Eukaryota</taxon>
        <taxon>Fungi</taxon>
        <taxon>Dikarya</taxon>
        <taxon>Ascomycota</taxon>
        <taxon>Pezizomycotina</taxon>
        <taxon>Dothideomycetes</taxon>
        <taxon>Dothideomycetidae</taxon>
        <taxon>Dothideales</taxon>
        <taxon>Saccotheciaceae</taxon>
        <taxon>Aureobasidium</taxon>
    </lineage>
</organism>
<evidence type="ECO:0000256" key="1">
    <source>
        <dbReference type="SAM" id="MobiDB-lite"/>
    </source>
</evidence>
<protein>
    <submittedName>
        <fullName evidence="2">Uncharacterized protein</fullName>
    </submittedName>
</protein>
<sequence length="296" mass="33388">MTGRGRAAALPARPVPPADQTLTTRPVPRRRKFSPRSFGPGAASDSRDRVHSIRDLLSSADETTYIPTRTHGLTVTSYSPNGDDVRHLLKDCADWESVSFRSDERMPPPDPTWGFVLFVTAYDDLSQERPPQAVENWTRVQERKLENGYTLPVFATEAWQRFKLDIIEDQEALDGASYDRVRAEFRALVRDKELSDDEDQFLPPARNQACMVLDAAAITMLAGLKFPEELKDDQTEFEDKKIKVVDVQWNRPQSTTSSYRGTGQLSITALARFYHLLTSGPEGGYMEEMHPLDGVP</sequence>
<dbReference type="AlphaFoldDB" id="A0A9N8JK69"/>
<dbReference type="EMBL" id="CAIJEN010000005">
    <property type="protein sequence ID" value="CAD0086543.1"/>
    <property type="molecule type" value="Genomic_DNA"/>
</dbReference>
<feature type="compositionally biased region" description="Low complexity" evidence="1">
    <location>
        <begin position="1"/>
        <end position="12"/>
    </location>
</feature>
<gene>
    <name evidence="2" type="ORF">AWRI4619_LOCUS4173</name>
</gene>
<accession>A0A9N8JK69</accession>